<dbReference type="PANTHER" id="PTHR45947">
    <property type="entry name" value="SULFOQUINOVOSYL TRANSFERASE SQD2"/>
    <property type="match status" value="1"/>
</dbReference>
<feature type="domain" description="Glycosyl transferase family 1" evidence="1">
    <location>
        <begin position="208"/>
        <end position="371"/>
    </location>
</feature>
<reference evidence="3" key="1">
    <citation type="submission" date="2019-12" db="EMBL/GenBank/DDBJ databases">
        <title>High-Quality draft genome sequences of three cyanobacteria isolated from the limestone walls of the Old Cathedral of Coimbra.</title>
        <authorList>
            <person name="Tiago I."/>
            <person name="Soares F."/>
            <person name="Portugal A."/>
        </authorList>
    </citation>
    <scope>NUCLEOTIDE SEQUENCE [LARGE SCALE GENOMIC DNA]</scope>
    <source>
        <strain evidence="3">C</strain>
    </source>
</reference>
<gene>
    <name evidence="3" type="ORF">GS597_06930</name>
</gene>
<protein>
    <submittedName>
        <fullName evidence="3">Glycosyltransferase</fullName>
    </submittedName>
</protein>
<evidence type="ECO:0000259" key="1">
    <source>
        <dbReference type="Pfam" id="PF00534"/>
    </source>
</evidence>
<evidence type="ECO:0000259" key="2">
    <source>
        <dbReference type="Pfam" id="PF13439"/>
    </source>
</evidence>
<dbReference type="EMBL" id="WVIC01000011">
    <property type="protein sequence ID" value="NCJ06253.1"/>
    <property type="molecule type" value="Genomic_DNA"/>
</dbReference>
<comment type="caution">
    <text evidence="3">The sequence shown here is derived from an EMBL/GenBank/DDBJ whole genome shotgun (WGS) entry which is preliminary data.</text>
</comment>
<dbReference type="Pfam" id="PF13439">
    <property type="entry name" value="Glyco_transf_4"/>
    <property type="match status" value="1"/>
</dbReference>
<proteinExistence type="predicted"/>
<dbReference type="PANTHER" id="PTHR45947:SF14">
    <property type="entry name" value="SLL1723 PROTEIN"/>
    <property type="match status" value="1"/>
</dbReference>
<dbReference type="Gene3D" id="3.40.50.2000">
    <property type="entry name" value="Glycogen Phosphorylase B"/>
    <property type="match status" value="2"/>
</dbReference>
<dbReference type="InterPro" id="IPR050194">
    <property type="entry name" value="Glycosyltransferase_grp1"/>
</dbReference>
<dbReference type="AlphaFoldDB" id="A0A8K1ZY52"/>
<keyword evidence="4" id="KW-1185">Reference proteome</keyword>
<dbReference type="RefSeq" id="WP_161824737.1">
    <property type="nucleotide sequence ID" value="NZ_WVIC01000011.1"/>
</dbReference>
<dbReference type="InterPro" id="IPR001296">
    <property type="entry name" value="Glyco_trans_1"/>
</dbReference>
<dbReference type="InterPro" id="IPR028098">
    <property type="entry name" value="Glyco_trans_4-like_N"/>
</dbReference>
<evidence type="ECO:0000313" key="3">
    <source>
        <dbReference type="EMBL" id="NCJ06253.1"/>
    </source>
</evidence>
<dbReference type="Proteomes" id="UP000607397">
    <property type="component" value="Unassembled WGS sequence"/>
</dbReference>
<dbReference type="GO" id="GO:0016757">
    <property type="term" value="F:glycosyltransferase activity"/>
    <property type="evidence" value="ECO:0007669"/>
    <property type="project" value="InterPro"/>
</dbReference>
<feature type="domain" description="Glycosyltransferase subfamily 4-like N-terminal" evidence="2">
    <location>
        <begin position="104"/>
        <end position="200"/>
    </location>
</feature>
<accession>A0A8K1ZY52</accession>
<organism evidence="3 4">
    <name type="scientific">Petrachloros mirabilis ULC683</name>
    <dbReference type="NCBI Taxonomy" id="2781853"/>
    <lineage>
        <taxon>Bacteria</taxon>
        <taxon>Bacillati</taxon>
        <taxon>Cyanobacteriota</taxon>
        <taxon>Cyanophyceae</taxon>
        <taxon>Synechococcales</taxon>
        <taxon>Petrachlorosaceae</taxon>
        <taxon>Petrachloros</taxon>
        <taxon>Petrachloros mirabilis</taxon>
    </lineage>
</organism>
<dbReference type="Pfam" id="PF00534">
    <property type="entry name" value="Glycos_transf_1"/>
    <property type="match status" value="1"/>
</dbReference>
<sequence length="414" mass="45714">MRIAYILKRYPRFSETFVVSEILAHETAGLDIIIFALHPPVDAHFQDIIARVRAPVSYLPSRHLRGSQLWQTFQDAANLLPDFWSKLPISQSEDVQDVYQAIILAHEAVRRGITHFHAHFGTSATTVARLASHFSGIPYTFTAHAKDIFHESVQPDDLRRKLNDAAAVITVSNYNLAYLQHQYGAAAAHGRRIYNGLDLSQFHYSSPQDRPNRIVGVGRLVEKKGFADLISACEILAQTHQNFHCQIVGHGELAPVLQHQIDRVGLQRWVELVGPKPQEEIKSIVQEAAVLVAPCVVGTDRNQDGLPTVLLEAMALGTPCISTDVAGIPEVVRHGMTGIQVPQHNPVALAAALSQMLEDVALRVELATAARCLIESSFNVHDNTAEMRQLFQRQPVLATTSGVTQSVSVLEEVN</sequence>
<name>A0A8K1ZY52_9CYAN</name>
<dbReference type="SUPFAM" id="SSF53756">
    <property type="entry name" value="UDP-Glycosyltransferase/glycogen phosphorylase"/>
    <property type="match status" value="1"/>
</dbReference>
<evidence type="ECO:0000313" key="4">
    <source>
        <dbReference type="Proteomes" id="UP000607397"/>
    </source>
</evidence>